<dbReference type="Pfam" id="PF02517">
    <property type="entry name" value="Rce1-like"/>
    <property type="match status" value="1"/>
</dbReference>
<proteinExistence type="predicted"/>
<keyword evidence="3" id="KW-0378">Hydrolase</keyword>
<sequence length="203" mass="22049">MELLVNKLISSTLQILLFAAIPLIWWAVSSRRQTSFWNWIGLKKIGEAKGKGLYIWMGAVIVGFLLLSLLILPLVSGSDTAASEFNGLGIAALPAALVYAFFNTALPEEIIFRGFLLKRCSAKLGFSIGNAIQSLLFGLLHGVMFFAITGAFTALLIIIFTGAVGWFMGLINEKKANGSILPSWLIHGVSNTFSALMAMFLIF</sequence>
<keyword evidence="3" id="KW-0645">Protease</keyword>
<dbReference type="GO" id="GO:0006508">
    <property type="term" value="P:proteolysis"/>
    <property type="evidence" value="ECO:0007669"/>
    <property type="project" value="UniProtKB-KW"/>
</dbReference>
<keyword evidence="1" id="KW-1133">Transmembrane helix</keyword>
<dbReference type="GO" id="GO:0080120">
    <property type="term" value="P:CAAX-box protein maturation"/>
    <property type="evidence" value="ECO:0007669"/>
    <property type="project" value="UniProtKB-ARBA"/>
</dbReference>
<dbReference type="AlphaFoldDB" id="A0A919XPB0"/>
<feature type="transmembrane region" description="Helical" evidence="1">
    <location>
        <begin position="53"/>
        <end position="75"/>
    </location>
</feature>
<evidence type="ECO:0000259" key="2">
    <source>
        <dbReference type="Pfam" id="PF02517"/>
    </source>
</evidence>
<keyword evidence="1" id="KW-0472">Membrane</keyword>
<comment type="caution">
    <text evidence="3">The sequence shown here is derived from an EMBL/GenBank/DDBJ whole genome shotgun (WGS) entry which is preliminary data.</text>
</comment>
<accession>A0A919XPB0</accession>
<feature type="transmembrane region" description="Helical" evidence="1">
    <location>
        <begin position="184"/>
        <end position="202"/>
    </location>
</feature>
<dbReference type="Proteomes" id="UP000681162">
    <property type="component" value="Unassembled WGS sequence"/>
</dbReference>
<dbReference type="InterPro" id="IPR003675">
    <property type="entry name" value="Rce1/LyrA-like_dom"/>
</dbReference>
<gene>
    <name evidence="3" type="ORF">J41TS12_03050</name>
</gene>
<reference evidence="3 4" key="1">
    <citation type="submission" date="2021-03" db="EMBL/GenBank/DDBJ databases">
        <title>Antimicrobial resistance genes in bacteria isolated from Japanese honey, and their potential for conferring macrolide and lincosamide resistance in the American foulbrood pathogen Paenibacillus larvae.</title>
        <authorList>
            <person name="Okamoto M."/>
            <person name="Kumagai M."/>
            <person name="Kanamori H."/>
            <person name="Takamatsu D."/>
        </authorList>
    </citation>
    <scope>NUCLEOTIDE SEQUENCE [LARGE SCALE GENOMIC DNA]</scope>
    <source>
        <strain evidence="3 4">J41TS12</strain>
    </source>
</reference>
<feature type="transmembrane region" description="Helical" evidence="1">
    <location>
        <begin position="12"/>
        <end position="28"/>
    </location>
</feature>
<keyword evidence="4" id="KW-1185">Reference proteome</keyword>
<evidence type="ECO:0000256" key="1">
    <source>
        <dbReference type="SAM" id="Phobius"/>
    </source>
</evidence>
<name>A0A919XPB0_9BACL</name>
<dbReference type="GO" id="GO:0004175">
    <property type="term" value="F:endopeptidase activity"/>
    <property type="evidence" value="ECO:0007669"/>
    <property type="project" value="UniProtKB-ARBA"/>
</dbReference>
<evidence type="ECO:0000313" key="4">
    <source>
        <dbReference type="Proteomes" id="UP000681162"/>
    </source>
</evidence>
<organism evidence="3 4">
    <name type="scientific">Paenibacillus antibioticophila</name>
    <dbReference type="NCBI Taxonomy" id="1274374"/>
    <lineage>
        <taxon>Bacteria</taxon>
        <taxon>Bacillati</taxon>
        <taxon>Bacillota</taxon>
        <taxon>Bacilli</taxon>
        <taxon>Bacillales</taxon>
        <taxon>Paenibacillaceae</taxon>
        <taxon>Paenibacillus</taxon>
    </lineage>
</organism>
<dbReference type="EMBL" id="BORR01000001">
    <property type="protein sequence ID" value="GIO35444.1"/>
    <property type="molecule type" value="Genomic_DNA"/>
</dbReference>
<keyword evidence="1" id="KW-0812">Transmembrane</keyword>
<dbReference type="RefSeq" id="WP_212937868.1">
    <property type="nucleotide sequence ID" value="NZ_BORR01000001.1"/>
</dbReference>
<evidence type="ECO:0000313" key="3">
    <source>
        <dbReference type="EMBL" id="GIO35444.1"/>
    </source>
</evidence>
<feature type="transmembrane region" description="Helical" evidence="1">
    <location>
        <begin position="87"/>
        <end position="106"/>
    </location>
</feature>
<feature type="transmembrane region" description="Helical" evidence="1">
    <location>
        <begin position="154"/>
        <end position="172"/>
    </location>
</feature>
<feature type="transmembrane region" description="Helical" evidence="1">
    <location>
        <begin position="127"/>
        <end position="148"/>
    </location>
</feature>
<feature type="domain" description="CAAX prenyl protease 2/Lysostaphin resistance protein A-like" evidence="2">
    <location>
        <begin position="94"/>
        <end position="193"/>
    </location>
</feature>
<protein>
    <submittedName>
        <fullName evidence="3">CAAX amino protease</fullName>
    </submittedName>
</protein>